<dbReference type="Proteomes" id="UP000677228">
    <property type="component" value="Unassembled WGS sequence"/>
</dbReference>
<dbReference type="Proteomes" id="UP000682733">
    <property type="component" value="Unassembled WGS sequence"/>
</dbReference>
<dbReference type="Gene3D" id="2.60.120.260">
    <property type="entry name" value="Galactose-binding domain-like"/>
    <property type="match status" value="1"/>
</dbReference>
<evidence type="ECO:0000313" key="1">
    <source>
        <dbReference type="EMBL" id="CAF1172063.1"/>
    </source>
</evidence>
<dbReference type="EMBL" id="CAJOBA010034353">
    <property type="protein sequence ID" value="CAF3983434.1"/>
    <property type="molecule type" value="Genomic_DNA"/>
</dbReference>
<dbReference type="AlphaFoldDB" id="A0A8S2N3J5"/>
<sequence>MDILNLITVPATLIGRQTTVKHRSVLLLASTVAPVRRAAVVTILRTVNSGTCSSPNTCTCTSQWSGSVSPTTVAATTIYVPPSVFLLAIFQNSCTSSLSSPVTLLYISNANSFGYNYYQYNYQAINYQSTITLAFRQDPSYWCLDDIAVSYGGVNLVTNGGFESGTLSGYFVFCNPNSASASGQVYAYCAHSGTYSYYDGSVQYSDYISQTFGTVSGRTYQVSFWLSNLGGPTNSATVIISA</sequence>
<reference evidence="2" key="1">
    <citation type="submission" date="2021-02" db="EMBL/GenBank/DDBJ databases">
        <authorList>
            <person name="Nowell W R."/>
        </authorList>
    </citation>
    <scope>NUCLEOTIDE SEQUENCE</scope>
</reference>
<name>A0A8S2N3J5_9BILA</name>
<evidence type="ECO:0000313" key="2">
    <source>
        <dbReference type="EMBL" id="CAF3983434.1"/>
    </source>
</evidence>
<accession>A0A8S2N3J5</accession>
<organism evidence="2 3">
    <name type="scientific">Didymodactylos carnosus</name>
    <dbReference type="NCBI Taxonomy" id="1234261"/>
    <lineage>
        <taxon>Eukaryota</taxon>
        <taxon>Metazoa</taxon>
        <taxon>Spiralia</taxon>
        <taxon>Gnathifera</taxon>
        <taxon>Rotifera</taxon>
        <taxon>Eurotatoria</taxon>
        <taxon>Bdelloidea</taxon>
        <taxon>Philodinida</taxon>
        <taxon>Philodinidae</taxon>
        <taxon>Didymodactylos</taxon>
    </lineage>
</organism>
<protein>
    <submittedName>
        <fullName evidence="2">Uncharacterized protein</fullName>
    </submittedName>
</protein>
<dbReference type="EMBL" id="CAJNOK010012829">
    <property type="protein sequence ID" value="CAF1172063.1"/>
    <property type="molecule type" value="Genomic_DNA"/>
</dbReference>
<evidence type="ECO:0000313" key="3">
    <source>
        <dbReference type="Proteomes" id="UP000682733"/>
    </source>
</evidence>
<gene>
    <name evidence="1" type="ORF">OVA965_LOCUS22624</name>
    <name evidence="2" type="ORF">TMI583_LOCUS23340</name>
</gene>
<proteinExistence type="predicted"/>
<comment type="caution">
    <text evidence="2">The sequence shown here is derived from an EMBL/GenBank/DDBJ whole genome shotgun (WGS) entry which is preliminary data.</text>
</comment>